<keyword evidence="4" id="KW-0472">Membrane</keyword>
<dbReference type="InterPro" id="IPR000160">
    <property type="entry name" value="GGDEF_dom"/>
</dbReference>
<dbReference type="AlphaFoldDB" id="A0A1M4VSS2"/>
<evidence type="ECO:0000313" key="8">
    <source>
        <dbReference type="Proteomes" id="UP000242857"/>
    </source>
</evidence>
<feature type="domain" description="GGDEF" evidence="6">
    <location>
        <begin position="500"/>
        <end position="632"/>
    </location>
</feature>
<dbReference type="SMART" id="SM00267">
    <property type="entry name" value="GGDEF"/>
    <property type="match status" value="1"/>
</dbReference>
<evidence type="ECO:0000259" key="6">
    <source>
        <dbReference type="PROSITE" id="PS50887"/>
    </source>
</evidence>
<dbReference type="SMART" id="SM00028">
    <property type="entry name" value="TPR"/>
    <property type="match status" value="6"/>
</dbReference>
<comment type="cofactor">
    <cofactor evidence="1">
        <name>Mg(2+)</name>
        <dbReference type="ChEBI" id="CHEBI:18420"/>
    </cofactor>
</comment>
<proteinExistence type="predicted"/>
<dbReference type="SUPFAM" id="SSF48452">
    <property type="entry name" value="TPR-like"/>
    <property type="match status" value="2"/>
</dbReference>
<keyword evidence="5" id="KW-0732">Signal</keyword>
<dbReference type="InterPro" id="IPR050469">
    <property type="entry name" value="Diguanylate_Cyclase"/>
</dbReference>
<keyword evidence="8" id="KW-1185">Reference proteome</keyword>
<dbReference type="RefSeq" id="WP_072755524.1">
    <property type="nucleotide sequence ID" value="NZ_FQUK01000012.1"/>
</dbReference>
<reference evidence="8" key="1">
    <citation type="submission" date="2016-11" db="EMBL/GenBank/DDBJ databases">
        <authorList>
            <person name="Varghese N."/>
            <person name="Submissions S."/>
        </authorList>
    </citation>
    <scope>NUCLEOTIDE SEQUENCE [LARGE SCALE GENOMIC DNA]</scope>
    <source>
        <strain evidence="8">DSM 14834</strain>
    </source>
</reference>
<feature type="transmembrane region" description="Helical" evidence="4">
    <location>
        <begin position="437"/>
        <end position="457"/>
    </location>
</feature>
<dbReference type="Gene3D" id="1.25.40.10">
    <property type="entry name" value="Tetratricopeptide repeat domain"/>
    <property type="match status" value="1"/>
</dbReference>
<dbReference type="InterPro" id="IPR029787">
    <property type="entry name" value="Nucleotide_cyclase"/>
</dbReference>
<dbReference type="PANTHER" id="PTHR45138">
    <property type="entry name" value="REGULATORY COMPONENTS OF SENSORY TRANSDUCTION SYSTEM"/>
    <property type="match status" value="1"/>
</dbReference>
<evidence type="ECO:0000313" key="7">
    <source>
        <dbReference type="EMBL" id="SHE71907.1"/>
    </source>
</evidence>
<dbReference type="CDD" id="cd01949">
    <property type="entry name" value="GGDEF"/>
    <property type="match status" value="1"/>
</dbReference>
<dbReference type="EC" id="2.7.7.65" evidence="2"/>
<feature type="chain" id="PRO_5009907965" description="diguanylate cyclase" evidence="5">
    <location>
        <begin position="24"/>
        <end position="635"/>
    </location>
</feature>
<dbReference type="PROSITE" id="PS50887">
    <property type="entry name" value="GGDEF"/>
    <property type="match status" value="1"/>
</dbReference>
<evidence type="ECO:0000256" key="3">
    <source>
        <dbReference type="ARBA" id="ARBA00034247"/>
    </source>
</evidence>
<evidence type="ECO:0000256" key="1">
    <source>
        <dbReference type="ARBA" id="ARBA00001946"/>
    </source>
</evidence>
<accession>A0A1M4VSS2</accession>
<dbReference type="FunFam" id="3.30.70.270:FF:000001">
    <property type="entry name" value="Diguanylate cyclase domain protein"/>
    <property type="match status" value="1"/>
</dbReference>
<dbReference type="SUPFAM" id="SSF55073">
    <property type="entry name" value="Nucleotide cyclase"/>
    <property type="match status" value="1"/>
</dbReference>
<feature type="signal peptide" evidence="5">
    <location>
        <begin position="1"/>
        <end position="23"/>
    </location>
</feature>
<dbReference type="Gene3D" id="3.30.70.270">
    <property type="match status" value="1"/>
</dbReference>
<protein>
    <recommendedName>
        <fullName evidence="2">diguanylate cyclase</fullName>
        <ecNumber evidence="2">2.7.7.65</ecNumber>
    </recommendedName>
</protein>
<dbReference type="EMBL" id="FQUK01000012">
    <property type="protein sequence ID" value="SHE71907.1"/>
    <property type="molecule type" value="Genomic_DNA"/>
</dbReference>
<dbReference type="PANTHER" id="PTHR45138:SF9">
    <property type="entry name" value="DIGUANYLATE CYCLASE DGCM-RELATED"/>
    <property type="match status" value="1"/>
</dbReference>
<dbReference type="InterPro" id="IPR011990">
    <property type="entry name" value="TPR-like_helical_dom_sf"/>
</dbReference>
<evidence type="ECO:0000256" key="5">
    <source>
        <dbReference type="SAM" id="SignalP"/>
    </source>
</evidence>
<evidence type="ECO:0000256" key="2">
    <source>
        <dbReference type="ARBA" id="ARBA00012528"/>
    </source>
</evidence>
<keyword evidence="4" id="KW-1133">Transmembrane helix</keyword>
<dbReference type="Pfam" id="PF00990">
    <property type="entry name" value="GGDEF"/>
    <property type="match status" value="1"/>
</dbReference>
<organism evidence="7 8">
    <name type="scientific">Thermomonas hydrothermalis</name>
    <dbReference type="NCBI Taxonomy" id="213588"/>
    <lineage>
        <taxon>Bacteria</taxon>
        <taxon>Pseudomonadati</taxon>
        <taxon>Pseudomonadota</taxon>
        <taxon>Gammaproteobacteria</taxon>
        <taxon>Lysobacterales</taxon>
        <taxon>Lysobacteraceae</taxon>
        <taxon>Thermomonas</taxon>
    </lineage>
</organism>
<name>A0A1M4VSS2_9GAMM</name>
<gene>
    <name evidence="7" type="ORF">SAMN02745204_01007</name>
</gene>
<sequence length="635" mass="70224">MRPAGWLPTLTLLLALLPAAAPAFSPLLEPEPAAPTRAARFDAVLQKVIGPESMDASTSDYAAWLEQLRVLLPPGDRTREVQFRSVYCTSPRWKDPQQGLAYSDEALKAAQAVGDLASQGRALFCRTNFVQTLRGTRQAITDADRMVALLEHSSEQQLLGEALMLRGSLLSDVGEQARALLDFQRARAAFRAAGIHREVNALLVQIATAYRRMGDFAQAEVYFQRDLARARAAGDWEQQLLDLTQLGYLYEESDQLPKARQAFEDALALALRHEDRLSVAGARLGLASALIAQGEFDAALTALSQARAAFAAEGFAGNDGLLLLVTGQAYAGKGEHRVALAHYQLALPKIEQDGNLRYLALLYQARAASEEALGQLALALADYKRYAELQSKMRLEQSRLLEYEYEIRRRDFENRRLQAEAQSRQLQLNLLQRERRWQSLALLLGALLLGVLAVLAWRQWQRARQLRTLAMTDPLTGTASRLAIEKILDAALADAHRHARPLSVLLLDLDHFKEINDGHGHAAGDTVLRLVTQAWQTQLRDDDRLGRLGGEEFAVVCPGATEAQAEVIANRLLDATRHLDLSAIDPGLRITTSIGISQAQHDDSRERLLRRADVALYQAKQDGRDRSIRASAVAP</sequence>
<keyword evidence="4" id="KW-0812">Transmembrane</keyword>
<comment type="catalytic activity">
    <reaction evidence="3">
        <text>2 GTP = 3',3'-c-di-GMP + 2 diphosphate</text>
        <dbReference type="Rhea" id="RHEA:24898"/>
        <dbReference type="ChEBI" id="CHEBI:33019"/>
        <dbReference type="ChEBI" id="CHEBI:37565"/>
        <dbReference type="ChEBI" id="CHEBI:58805"/>
        <dbReference type="EC" id="2.7.7.65"/>
    </reaction>
</comment>
<dbReference type="NCBIfam" id="TIGR00254">
    <property type="entry name" value="GGDEF"/>
    <property type="match status" value="1"/>
</dbReference>
<dbReference type="Proteomes" id="UP000242857">
    <property type="component" value="Unassembled WGS sequence"/>
</dbReference>
<dbReference type="InterPro" id="IPR043128">
    <property type="entry name" value="Rev_trsase/Diguanyl_cyclase"/>
</dbReference>
<dbReference type="Pfam" id="PF13424">
    <property type="entry name" value="TPR_12"/>
    <property type="match status" value="1"/>
</dbReference>
<dbReference type="InterPro" id="IPR019734">
    <property type="entry name" value="TPR_rpt"/>
</dbReference>
<dbReference type="GO" id="GO:0052621">
    <property type="term" value="F:diguanylate cyclase activity"/>
    <property type="evidence" value="ECO:0007669"/>
    <property type="project" value="UniProtKB-EC"/>
</dbReference>
<dbReference type="STRING" id="213588.SAMN02745204_01007"/>
<evidence type="ECO:0000256" key="4">
    <source>
        <dbReference type="SAM" id="Phobius"/>
    </source>
</evidence>